<proteinExistence type="predicted"/>
<evidence type="ECO:0000313" key="2">
    <source>
        <dbReference type="Proteomes" id="UP001497516"/>
    </source>
</evidence>
<keyword evidence="2" id="KW-1185">Reference proteome</keyword>
<protein>
    <submittedName>
        <fullName evidence="1">Uncharacterized protein</fullName>
    </submittedName>
</protein>
<dbReference type="PANTHER" id="PTHR47150">
    <property type="entry name" value="OS12G0169200 PROTEIN"/>
    <property type="match status" value="1"/>
</dbReference>
<accession>A0AAV2F9K7</accession>
<sequence length="165" mass="19033">MRRSLFLRIVEGVMNQEPFFQSNHDTTGKSSLSPLQKCTTTIRILAYGVAADAVDEYLRIGESTTALCVKKFVRAFNVVFGEEYLRSPNAADVEHFLHVGEQRGFPYEDVNFEVSMPTVSQNHLPEYDEYLRNHTRIRNRSTNNQLQSDTIEEIWNGFGDEEYDD</sequence>
<gene>
    <name evidence="1" type="ORF">LTRI10_LOCUS35401</name>
</gene>
<reference evidence="1 2" key="1">
    <citation type="submission" date="2024-04" db="EMBL/GenBank/DDBJ databases">
        <authorList>
            <person name="Fracassetti M."/>
        </authorList>
    </citation>
    <scope>NUCLEOTIDE SEQUENCE [LARGE SCALE GENOMIC DNA]</scope>
</reference>
<evidence type="ECO:0000313" key="1">
    <source>
        <dbReference type="EMBL" id="CAL1394931.1"/>
    </source>
</evidence>
<name>A0AAV2F9K7_9ROSI</name>
<dbReference type="Proteomes" id="UP001497516">
    <property type="component" value="Chromosome 6"/>
</dbReference>
<dbReference type="PANTHER" id="PTHR47150:SF5">
    <property type="entry name" value="OS07G0546750 PROTEIN"/>
    <property type="match status" value="1"/>
</dbReference>
<dbReference type="EMBL" id="OZ034819">
    <property type="protein sequence ID" value="CAL1394931.1"/>
    <property type="molecule type" value="Genomic_DNA"/>
</dbReference>
<dbReference type="AlphaFoldDB" id="A0AAV2F9K7"/>
<organism evidence="1 2">
    <name type="scientific">Linum trigynum</name>
    <dbReference type="NCBI Taxonomy" id="586398"/>
    <lineage>
        <taxon>Eukaryota</taxon>
        <taxon>Viridiplantae</taxon>
        <taxon>Streptophyta</taxon>
        <taxon>Embryophyta</taxon>
        <taxon>Tracheophyta</taxon>
        <taxon>Spermatophyta</taxon>
        <taxon>Magnoliopsida</taxon>
        <taxon>eudicotyledons</taxon>
        <taxon>Gunneridae</taxon>
        <taxon>Pentapetalae</taxon>
        <taxon>rosids</taxon>
        <taxon>fabids</taxon>
        <taxon>Malpighiales</taxon>
        <taxon>Linaceae</taxon>
        <taxon>Linum</taxon>
    </lineage>
</organism>